<feature type="transmembrane region" description="Helical" evidence="6">
    <location>
        <begin position="235"/>
        <end position="256"/>
    </location>
</feature>
<feature type="transmembrane region" description="Helical" evidence="6">
    <location>
        <begin position="343"/>
        <end position="365"/>
    </location>
</feature>
<keyword evidence="3 6" id="KW-0812">Transmembrane</keyword>
<dbReference type="CDD" id="cd06179">
    <property type="entry name" value="MFS_TRI12_like"/>
    <property type="match status" value="1"/>
</dbReference>
<dbReference type="InterPro" id="IPR005829">
    <property type="entry name" value="Sugar_transporter_CS"/>
</dbReference>
<dbReference type="EMBL" id="KV745693">
    <property type="protein sequence ID" value="OCK73657.1"/>
    <property type="molecule type" value="Genomic_DNA"/>
</dbReference>
<evidence type="ECO:0000256" key="1">
    <source>
        <dbReference type="ARBA" id="ARBA00004141"/>
    </source>
</evidence>
<dbReference type="Proteomes" id="UP000250266">
    <property type="component" value="Unassembled WGS sequence"/>
</dbReference>
<dbReference type="InterPro" id="IPR036259">
    <property type="entry name" value="MFS_trans_sf"/>
</dbReference>
<name>A0A8E2DXP8_9PEZI</name>
<protein>
    <submittedName>
        <fullName evidence="8">Trichothecene efflux pump</fullName>
    </submittedName>
</protein>
<feature type="domain" description="Major facilitator superfamily (MFS) profile" evidence="7">
    <location>
        <begin position="37"/>
        <end position="547"/>
    </location>
</feature>
<evidence type="ECO:0000256" key="4">
    <source>
        <dbReference type="ARBA" id="ARBA00022989"/>
    </source>
</evidence>
<dbReference type="InterPro" id="IPR053791">
    <property type="entry name" value="MFS_Tri12-like"/>
</dbReference>
<dbReference type="PROSITE" id="PS50850">
    <property type="entry name" value="MFS"/>
    <property type="match status" value="1"/>
</dbReference>
<feature type="transmembrane region" description="Helical" evidence="6">
    <location>
        <begin position="397"/>
        <end position="417"/>
    </location>
</feature>
<feature type="transmembrane region" description="Helical" evidence="6">
    <location>
        <begin position="162"/>
        <end position="182"/>
    </location>
</feature>
<evidence type="ECO:0000256" key="5">
    <source>
        <dbReference type="ARBA" id="ARBA00023136"/>
    </source>
</evidence>
<dbReference type="InterPro" id="IPR020846">
    <property type="entry name" value="MFS_dom"/>
</dbReference>
<dbReference type="PANTHER" id="PTHR23501">
    <property type="entry name" value="MAJOR FACILITATOR SUPERFAMILY"/>
    <property type="match status" value="1"/>
</dbReference>
<keyword evidence="2" id="KW-0813">Transport</keyword>
<feature type="transmembrane region" description="Helical" evidence="6">
    <location>
        <begin position="107"/>
        <end position="125"/>
    </location>
</feature>
<sequence length="601" mass="64460">MSAAEKEIGDAEKLEAGTTTVNTELVTRLDEEFKLTIGKILAMASLLCGYLAAVFCIQMTSAVLTTINADIGPSPSFAWIATSQVIPVGVFGPMVGRLSDIFGRRDFILVGNILGLIGCAVSATAGHVNVVIGGGIFIGVASACQQLAWSGLGEMVPNKYRGLAIGIFELFCVAPGAFGPIIGNAIAATSTWRWVYWVPFILNCLAFVLVFLFYRPKNQYIREEGKTRLQEIVDLDWIGLFLCGTGLCLFLLGISFGGNQLAWKSAGTIVMIVVGLLFLVILGFYEAFRDQVFPLFPPIVFRKIRGVTLVLIGTFLFGMLYYSTAVLWPQQVQALYTRDLIKIGWYASSLGMAGIISSPIFGFLFTLGHARLLFIFIIAIGTIASGCMAVVSPGSNIASTVLVALEGVSVGGGMIVATAMVQLAVDHEYIGIATALAVTARNVGGAVGTVIYTSIFSDRLKFYIKEFVAIPLLGSGVNPAKLEGVIMALTGQAPRSALSALTPQQLGIALEGVEQSFSHALRIVYLSSIAFGVVGTVCVLFCKNVDDRMTKKVEIKLDEGAKIHGNTDTGEGHIIRLEEQELHRHGPHSHNMQSNPRRSNV</sequence>
<feature type="transmembrane region" description="Helical" evidence="6">
    <location>
        <begin position="131"/>
        <end position="150"/>
    </location>
</feature>
<dbReference type="GO" id="GO:0022857">
    <property type="term" value="F:transmembrane transporter activity"/>
    <property type="evidence" value="ECO:0007669"/>
    <property type="project" value="InterPro"/>
</dbReference>
<dbReference type="PANTHER" id="PTHR23501:SF109">
    <property type="entry name" value="MAJOR FACILITATOR SUPERFAMILY (MFS) PROFILE DOMAIN-CONTAINING PROTEIN-RELATED"/>
    <property type="match status" value="1"/>
</dbReference>
<gene>
    <name evidence="8" type="ORF">K432DRAFT_410518</name>
</gene>
<feature type="transmembrane region" description="Helical" evidence="6">
    <location>
        <begin position="194"/>
        <end position="214"/>
    </location>
</feature>
<evidence type="ECO:0000256" key="2">
    <source>
        <dbReference type="ARBA" id="ARBA00022448"/>
    </source>
</evidence>
<accession>A0A8E2DXP8</accession>
<reference evidence="8 9" key="1">
    <citation type="journal article" date="2016" name="Nat. Commun.">
        <title>Ectomycorrhizal ecology is imprinted in the genome of the dominant symbiotic fungus Cenococcum geophilum.</title>
        <authorList>
            <consortium name="DOE Joint Genome Institute"/>
            <person name="Peter M."/>
            <person name="Kohler A."/>
            <person name="Ohm R.A."/>
            <person name="Kuo A."/>
            <person name="Krutzmann J."/>
            <person name="Morin E."/>
            <person name="Arend M."/>
            <person name="Barry K.W."/>
            <person name="Binder M."/>
            <person name="Choi C."/>
            <person name="Clum A."/>
            <person name="Copeland A."/>
            <person name="Grisel N."/>
            <person name="Haridas S."/>
            <person name="Kipfer T."/>
            <person name="LaButti K."/>
            <person name="Lindquist E."/>
            <person name="Lipzen A."/>
            <person name="Maire R."/>
            <person name="Meier B."/>
            <person name="Mihaltcheva S."/>
            <person name="Molinier V."/>
            <person name="Murat C."/>
            <person name="Poggeler S."/>
            <person name="Quandt C.A."/>
            <person name="Sperisen C."/>
            <person name="Tritt A."/>
            <person name="Tisserant E."/>
            <person name="Crous P.W."/>
            <person name="Henrissat B."/>
            <person name="Nehls U."/>
            <person name="Egli S."/>
            <person name="Spatafora J.W."/>
            <person name="Grigoriev I.V."/>
            <person name="Martin F.M."/>
        </authorList>
    </citation>
    <scope>NUCLEOTIDE SEQUENCE [LARGE SCALE GENOMIC DNA]</scope>
    <source>
        <strain evidence="8 9">CBS 459.81</strain>
    </source>
</reference>
<evidence type="ECO:0000313" key="8">
    <source>
        <dbReference type="EMBL" id="OCK73657.1"/>
    </source>
</evidence>
<proteinExistence type="predicted"/>
<feature type="transmembrane region" description="Helical" evidence="6">
    <location>
        <begin position="40"/>
        <end position="64"/>
    </location>
</feature>
<feature type="transmembrane region" description="Helical" evidence="6">
    <location>
        <begin position="306"/>
        <end position="323"/>
    </location>
</feature>
<feature type="transmembrane region" description="Helical" evidence="6">
    <location>
        <begin position="523"/>
        <end position="542"/>
    </location>
</feature>
<dbReference type="PROSITE" id="PS00216">
    <property type="entry name" value="SUGAR_TRANSPORT_1"/>
    <property type="match status" value="1"/>
</dbReference>
<dbReference type="InterPro" id="IPR010573">
    <property type="entry name" value="MFS_Str1/Tri12-like"/>
</dbReference>
<evidence type="ECO:0000313" key="9">
    <source>
        <dbReference type="Proteomes" id="UP000250266"/>
    </source>
</evidence>
<feature type="transmembrane region" description="Helical" evidence="6">
    <location>
        <begin position="429"/>
        <end position="455"/>
    </location>
</feature>
<dbReference type="OrthoDB" id="4139357at2759"/>
<feature type="transmembrane region" description="Helical" evidence="6">
    <location>
        <begin position="372"/>
        <end position="391"/>
    </location>
</feature>
<evidence type="ECO:0000256" key="3">
    <source>
        <dbReference type="ARBA" id="ARBA00022692"/>
    </source>
</evidence>
<dbReference type="Gene3D" id="1.20.1250.20">
    <property type="entry name" value="MFS general substrate transporter like domains"/>
    <property type="match status" value="2"/>
</dbReference>
<feature type="transmembrane region" description="Helical" evidence="6">
    <location>
        <begin position="76"/>
        <end position="95"/>
    </location>
</feature>
<comment type="subcellular location">
    <subcellularLocation>
        <location evidence="1">Membrane</location>
        <topology evidence="1">Multi-pass membrane protein</topology>
    </subcellularLocation>
</comment>
<dbReference type="Pfam" id="PF06609">
    <property type="entry name" value="TRI12"/>
    <property type="match status" value="1"/>
</dbReference>
<evidence type="ECO:0000259" key="7">
    <source>
        <dbReference type="PROSITE" id="PS50850"/>
    </source>
</evidence>
<dbReference type="AlphaFoldDB" id="A0A8E2DXP8"/>
<evidence type="ECO:0000256" key="6">
    <source>
        <dbReference type="SAM" id="Phobius"/>
    </source>
</evidence>
<dbReference type="SUPFAM" id="SSF103473">
    <property type="entry name" value="MFS general substrate transporter"/>
    <property type="match status" value="1"/>
</dbReference>
<keyword evidence="5 6" id="KW-0472">Membrane</keyword>
<keyword evidence="4 6" id="KW-1133">Transmembrane helix</keyword>
<organism evidence="8 9">
    <name type="scientific">Lepidopterella palustris CBS 459.81</name>
    <dbReference type="NCBI Taxonomy" id="1314670"/>
    <lineage>
        <taxon>Eukaryota</taxon>
        <taxon>Fungi</taxon>
        <taxon>Dikarya</taxon>
        <taxon>Ascomycota</taxon>
        <taxon>Pezizomycotina</taxon>
        <taxon>Dothideomycetes</taxon>
        <taxon>Pleosporomycetidae</taxon>
        <taxon>Mytilinidiales</taxon>
        <taxon>Argynnaceae</taxon>
        <taxon>Lepidopterella</taxon>
    </lineage>
</organism>
<feature type="transmembrane region" description="Helical" evidence="6">
    <location>
        <begin position="262"/>
        <end position="285"/>
    </location>
</feature>
<keyword evidence="9" id="KW-1185">Reference proteome</keyword>
<dbReference type="GO" id="GO:0005886">
    <property type="term" value="C:plasma membrane"/>
    <property type="evidence" value="ECO:0007669"/>
    <property type="project" value="TreeGrafter"/>
</dbReference>